<name>A0A1B1S6K5_9BACT</name>
<evidence type="ECO:0000313" key="5">
    <source>
        <dbReference type="EMBL" id="ANU62425.1"/>
    </source>
</evidence>
<keyword evidence="3 5" id="KW-0012">Acyltransferase</keyword>
<dbReference type="GO" id="GO:0006654">
    <property type="term" value="P:phosphatidic acid biosynthetic process"/>
    <property type="evidence" value="ECO:0007669"/>
    <property type="project" value="TreeGrafter"/>
</dbReference>
<gene>
    <name evidence="5" type="ORF">A4V02_00800</name>
    <name evidence="6" type="ORF">E5333_04380</name>
</gene>
<dbReference type="SUPFAM" id="SSF69593">
    <property type="entry name" value="Glycerol-3-phosphate (1)-acyltransferase"/>
    <property type="match status" value="1"/>
</dbReference>
<dbReference type="SMART" id="SM00563">
    <property type="entry name" value="PlsC"/>
    <property type="match status" value="1"/>
</dbReference>
<accession>A0A1B1S6K5</accession>
<evidence type="ECO:0000256" key="2">
    <source>
        <dbReference type="ARBA" id="ARBA00022679"/>
    </source>
</evidence>
<dbReference type="PANTHER" id="PTHR10434:SF66">
    <property type="entry name" value="PHOSPHOLIPID_GLYCEROL ACYLTRANSFERASE DOMAIN-CONTAINING PROTEIN"/>
    <property type="match status" value="1"/>
</dbReference>
<dbReference type="CDD" id="cd07989">
    <property type="entry name" value="LPLAT_AGPAT-like"/>
    <property type="match status" value="1"/>
</dbReference>
<dbReference type="EMBL" id="CP015402">
    <property type="protein sequence ID" value="ANU62425.1"/>
    <property type="molecule type" value="Genomic_DNA"/>
</dbReference>
<reference evidence="7" key="1">
    <citation type="submission" date="2016-04" db="EMBL/GenBank/DDBJ databases">
        <title>Complete Genome Sequences of Twelve Strains of a Stable Defined Moderately Diverse Mouse Microbiota 2 (sDMDMm2).</title>
        <authorList>
            <person name="Uchimura Y."/>
            <person name="Wyss M."/>
            <person name="Brugiroux S."/>
            <person name="Limenitakis J.P."/>
            <person name="Stecher B."/>
            <person name="McCoy K.D."/>
            <person name="Macpherson A.J."/>
        </authorList>
    </citation>
    <scope>NUCLEOTIDE SEQUENCE [LARGE SCALE GENOMIC DNA]</scope>
    <source>
        <strain evidence="7">YL27</strain>
    </source>
</reference>
<keyword evidence="7" id="KW-1185">Reference proteome</keyword>
<dbReference type="Pfam" id="PF01553">
    <property type="entry name" value="Acyltransferase"/>
    <property type="match status" value="1"/>
</dbReference>
<reference evidence="6 8" key="3">
    <citation type="submission" date="2019-04" db="EMBL/GenBank/DDBJ databases">
        <title>Microbes associate with the intestines of laboratory mice.</title>
        <authorList>
            <person name="Navarre W."/>
            <person name="Wong E."/>
            <person name="Huang K."/>
            <person name="Tropini C."/>
            <person name="Ng K."/>
            <person name="Yu B."/>
        </authorList>
    </citation>
    <scope>NUCLEOTIDE SEQUENCE [LARGE SCALE GENOMIC DNA]</scope>
    <source>
        <strain evidence="6 8">NM06_A21</strain>
    </source>
</reference>
<proteinExistence type="predicted"/>
<dbReference type="GO" id="GO:0003841">
    <property type="term" value="F:1-acylglycerol-3-phosphate O-acyltransferase activity"/>
    <property type="evidence" value="ECO:0007669"/>
    <property type="project" value="TreeGrafter"/>
</dbReference>
<dbReference type="GeneID" id="65535375"/>
<evidence type="ECO:0000313" key="6">
    <source>
        <dbReference type="EMBL" id="TGY75225.1"/>
    </source>
</evidence>
<feature type="domain" description="Phospholipid/glycerol acyltransferase" evidence="4">
    <location>
        <begin position="74"/>
        <end position="188"/>
    </location>
</feature>
<evidence type="ECO:0000256" key="1">
    <source>
        <dbReference type="ARBA" id="ARBA00005189"/>
    </source>
</evidence>
<evidence type="ECO:0000256" key="3">
    <source>
        <dbReference type="ARBA" id="ARBA00023315"/>
    </source>
</evidence>
<dbReference type="AlphaFoldDB" id="A0A1B1S6K5"/>
<accession>A0A1Z2XF89</accession>
<dbReference type="InterPro" id="IPR002123">
    <property type="entry name" value="Plipid/glycerol_acylTrfase"/>
</dbReference>
<evidence type="ECO:0000313" key="7">
    <source>
        <dbReference type="Proteomes" id="UP000186351"/>
    </source>
</evidence>
<dbReference type="Proteomes" id="UP000186351">
    <property type="component" value="Chromosome"/>
</dbReference>
<reference evidence="5" key="2">
    <citation type="submission" date="2017-04" db="EMBL/GenBank/DDBJ databases">
        <title>Complete Genome Sequences of Twelve Strains of a Stable Defined Moderately Diverse Mouse Microbiota 2 (sDMDMm2).</title>
        <authorList>
            <person name="Uchimura Y."/>
            <person name="Wyss M."/>
            <person name="Brugiroux S."/>
            <person name="Limenitakis J.P."/>
            <person name="Stecher B."/>
            <person name="McCoy K.D."/>
            <person name="Macpherson A.J."/>
        </authorList>
    </citation>
    <scope>NUCLEOTIDE SEQUENCE</scope>
    <source>
        <strain evidence="5">YL27</strain>
    </source>
</reference>
<sequence length="242" mass="27613">MMILYRIYQIVIMAPVLLVATILTALLSILSAVVGLGRWGGYFFPHWWARLFCVMTLVRVRVVGREHVKPGTSYVFVANHQGAYDIFSIYGYLNYQFRWMMKKSLEKIPLVGYSCKVTGHIMVDNSSPSATRRTMELAERQLRGGMSLVVFPEGARTWDGHMRPFKRGAYMLAMEFGLPVVPISIDGAFDVMPRFRKIPRWGTITLTIHKPIEPKADGRHDLGEVMAASERAIKESLPERFR</sequence>
<organism evidence="5 7">
    <name type="scientific">Muribaculum intestinale</name>
    <dbReference type="NCBI Taxonomy" id="1796646"/>
    <lineage>
        <taxon>Bacteria</taxon>
        <taxon>Pseudomonadati</taxon>
        <taxon>Bacteroidota</taxon>
        <taxon>Bacteroidia</taxon>
        <taxon>Bacteroidales</taxon>
        <taxon>Muribaculaceae</taxon>
        <taxon>Muribaculum</taxon>
    </lineage>
</organism>
<dbReference type="EMBL" id="SRYD01000013">
    <property type="protein sequence ID" value="TGY75225.1"/>
    <property type="molecule type" value="Genomic_DNA"/>
</dbReference>
<evidence type="ECO:0000259" key="4">
    <source>
        <dbReference type="SMART" id="SM00563"/>
    </source>
</evidence>
<evidence type="ECO:0000313" key="8">
    <source>
        <dbReference type="Proteomes" id="UP000306630"/>
    </source>
</evidence>
<dbReference type="Proteomes" id="UP000306630">
    <property type="component" value="Unassembled WGS sequence"/>
</dbReference>
<dbReference type="KEGG" id="pary:A4V02_00800"/>
<dbReference type="PANTHER" id="PTHR10434">
    <property type="entry name" value="1-ACYL-SN-GLYCEROL-3-PHOSPHATE ACYLTRANSFERASE"/>
    <property type="match status" value="1"/>
</dbReference>
<dbReference type="OrthoDB" id="9803035at2"/>
<comment type="pathway">
    <text evidence="1">Lipid metabolism.</text>
</comment>
<dbReference type="STRING" id="1796646.A4V02_00800"/>
<keyword evidence="2 5" id="KW-0808">Transferase</keyword>
<dbReference type="RefSeq" id="WP_068959824.1">
    <property type="nucleotide sequence ID" value="NZ_CAJTAP010000008.1"/>
</dbReference>
<protein>
    <submittedName>
        <fullName evidence="5">1-acyl-sn-glycerol-3-phosphate acyltransferase</fullName>
    </submittedName>
</protein>